<name>A0A919VQ41_9ACTN</name>
<dbReference type="Gene3D" id="3.40.50.1820">
    <property type="entry name" value="alpha/beta hydrolase"/>
    <property type="match status" value="1"/>
</dbReference>
<keyword evidence="2" id="KW-1185">Reference proteome</keyword>
<dbReference type="SUPFAM" id="SSF53474">
    <property type="entry name" value="alpha/beta-Hydrolases"/>
    <property type="match status" value="1"/>
</dbReference>
<evidence type="ECO:0000313" key="2">
    <source>
        <dbReference type="Proteomes" id="UP000681340"/>
    </source>
</evidence>
<dbReference type="EMBL" id="BOQL01000037">
    <property type="protein sequence ID" value="GIM71500.1"/>
    <property type="molecule type" value="Genomic_DNA"/>
</dbReference>
<dbReference type="RefSeq" id="WP_212990622.1">
    <property type="nucleotide sequence ID" value="NZ_BAABEA010000001.1"/>
</dbReference>
<reference evidence="1" key="1">
    <citation type="submission" date="2021-03" db="EMBL/GenBank/DDBJ databases">
        <title>Whole genome shotgun sequence of Actinoplanes auranticolor NBRC 12245.</title>
        <authorList>
            <person name="Komaki H."/>
            <person name="Tamura T."/>
        </authorList>
    </citation>
    <scope>NUCLEOTIDE SEQUENCE</scope>
    <source>
        <strain evidence="1">NBRC 12245</strain>
    </source>
</reference>
<organism evidence="1 2">
    <name type="scientific">Actinoplanes auranticolor</name>
    <dbReference type="NCBI Taxonomy" id="47988"/>
    <lineage>
        <taxon>Bacteria</taxon>
        <taxon>Bacillati</taxon>
        <taxon>Actinomycetota</taxon>
        <taxon>Actinomycetes</taxon>
        <taxon>Micromonosporales</taxon>
        <taxon>Micromonosporaceae</taxon>
        <taxon>Actinoplanes</taxon>
    </lineage>
</organism>
<sequence>MLSAILVPGGTGIVQTTLLDLGWEALTDRQALIEQVTWTVPEGLMEVGPEPFVRACVAAALHRLIQRDPDARPVLIAKSLGTHAATLAADLELPAIWLTPLLTIPPVVDAITRNPAPQLLIGGTADPWWVPDAARSTGKQVLTVRDADHSLRAPGTLRDFTETLGVIGTAIEDFLDAR</sequence>
<dbReference type="Proteomes" id="UP000681340">
    <property type="component" value="Unassembled WGS sequence"/>
</dbReference>
<gene>
    <name evidence="1" type="ORF">Aau02nite_46320</name>
</gene>
<proteinExistence type="predicted"/>
<comment type="caution">
    <text evidence="1">The sequence shown here is derived from an EMBL/GenBank/DDBJ whole genome shotgun (WGS) entry which is preliminary data.</text>
</comment>
<evidence type="ECO:0000313" key="1">
    <source>
        <dbReference type="EMBL" id="GIM71500.1"/>
    </source>
</evidence>
<evidence type="ECO:0008006" key="3">
    <source>
        <dbReference type="Google" id="ProtNLM"/>
    </source>
</evidence>
<dbReference type="InterPro" id="IPR029058">
    <property type="entry name" value="AB_hydrolase_fold"/>
</dbReference>
<dbReference type="AlphaFoldDB" id="A0A919VQ41"/>
<accession>A0A919VQ41</accession>
<protein>
    <recommendedName>
        <fullName evidence="3">Alpha/beta hydrolase</fullName>
    </recommendedName>
</protein>